<evidence type="ECO:0000313" key="8">
    <source>
        <dbReference type="Proteomes" id="UP000218113"/>
    </source>
</evidence>
<feature type="transmembrane region" description="Helical" evidence="5">
    <location>
        <begin position="407"/>
        <end position="423"/>
    </location>
</feature>
<feature type="domain" description="O-antigen ligase-related" evidence="6">
    <location>
        <begin position="198"/>
        <end position="351"/>
    </location>
</feature>
<dbReference type="Proteomes" id="UP000218113">
    <property type="component" value="Unassembled WGS sequence"/>
</dbReference>
<evidence type="ECO:0000259" key="6">
    <source>
        <dbReference type="Pfam" id="PF04932"/>
    </source>
</evidence>
<comment type="subcellular location">
    <subcellularLocation>
        <location evidence="1">Membrane</location>
        <topology evidence="1">Multi-pass membrane protein</topology>
    </subcellularLocation>
</comment>
<name>A0A2A4T9U0_9DELT</name>
<comment type="caution">
    <text evidence="7">The sequence shown here is derived from an EMBL/GenBank/DDBJ whole genome shotgun (WGS) entry which is preliminary data.</text>
</comment>
<dbReference type="EMBL" id="NVSR01000006">
    <property type="protein sequence ID" value="PCI30303.1"/>
    <property type="molecule type" value="Genomic_DNA"/>
</dbReference>
<evidence type="ECO:0000256" key="4">
    <source>
        <dbReference type="ARBA" id="ARBA00023136"/>
    </source>
</evidence>
<dbReference type="PANTHER" id="PTHR37422:SF13">
    <property type="entry name" value="LIPOPOLYSACCHARIDE BIOSYNTHESIS PROTEIN PA4999-RELATED"/>
    <property type="match status" value="1"/>
</dbReference>
<feature type="transmembrane region" description="Helical" evidence="5">
    <location>
        <begin position="376"/>
        <end position="395"/>
    </location>
</feature>
<feature type="transmembrane region" description="Helical" evidence="5">
    <location>
        <begin position="54"/>
        <end position="77"/>
    </location>
</feature>
<keyword evidence="2 5" id="KW-0812">Transmembrane</keyword>
<evidence type="ECO:0000256" key="3">
    <source>
        <dbReference type="ARBA" id="ARBA00022989"/>
    </source>
</evidence>
<feature type="transmembrane region" description="Helical" evidence="5">
    <location>
        <begin position="334"/>
        <end position="355"/>
    </location>
</feature>
<organism evidence="7 8">
    <name type="scientific">SAR324 cluster bacterium</name>
    <dbReference type="NCBI Taxonomy" id="2024889"/>
    <lineage>
        <taxon>Bacteria</taxon>
        <taxon>Deltaproteobacteria</taxon>
        <taxon>SAR324 cluster</taxon>
    </lineage>
</organism>
<feature type="transmembrane region" description="Helical" evidence="5">
    <location>
        <begin position="202"/>
        <end position="226"/>
    </location>
</feature>
<feature type="transmembrane region" description="Helical" evidence="5">
    <location>
        <begin position="111"/>
        <end position="128"/>
    </location>
</feature>
<dbReference type="InterPro" id="IPR007016">
    <property type="entry name" value="O-antigen_ligase-rel_domated"/>
</dbReference>
<evidence type="ECO:0000313" key="7">
    <source>
        <dbReference type="EMBL" id="PCI30303.1"/>
    </source>
</evidence>
<keyword evidence="3 5" id="KW-1133">Transmembrane helix</keyword>
<accession>A0A2A4T9U0</accession>
<dbReference type="Pfam" id="PF04932">
    <property type="entry name" value="Wzy_C"/>
    <property type="match status" value="1"/>
</dbReference>
<sequence length="432" mass="48397">MSLALKNIPAEKVRSFFLHLLFFFLPFSIAGDDFSIIGLYLTTIYLFIKKREHWQATFIQGGVLLFLSGFILSSAFSKDPLLSFSYLRNLWRLPLPFFVFFALRGTKQDSLLRLLLLSSSLVGIYAIIQHFTGIDFLRSAKLQAEYTPYFPGRWNAVGIFSHHLTYGGVCLFIFSIFTPLAFSPKLSVKSRLLYAAGASINLVALILTFGRSSWLGAGLSLAVIIAFSLNRKLLITLILIAGISVSGFWLTDNQLKQYLLTSTSIGKRFAQGLSLQANKDRLLMWKAGWQVISDNPILGLGPKMGEEIVPYYQKIAKEFNHRYQHQPSVGLHNIYIQTWIDFGILGLLGYLLWMFSVIFQSIKKIWSSGIRASQSNVLLLGLSAGLAGSMLAGFFENNFRDGEVQSIILTFMGMTLALLYPLGKPVSRPHKG</sequence>
<dbReference type="PANTHER" id="PTHR37422">
    <property type="entry name" value="TEICHURONIC ACID BIOSYNTHESIS PROTEIN TUAE"/>
    <property type="match status" value="1"/>
</dbReference>
<protein>
    <recommendedName>
        <fullName evidence="6">O-antigen ligase-related domain-containing protein</fullName>
    </recommendedName>
</protein>
<feature type="transmembrane region" description="Helical" evidence="5">
    <location>
        <begin position="20"/>
        <end position="48"/>
    </location>
</feature>
<feature type="transmembrane region" description="Helical" evidence="5">
    <location>
        <begin position="233"/>
        <end position="251"/>
    </location>
</feature>
<evidence type="ECO:0000256" key="1">
    <source>
        <dbReference type="ARBA" id="ARBA00004141"/>
    </source>
</evidence>
<dbReference type="GO" id="GO:0016020">
    <property type="term" value="C:membrane"/>
    <property type="evidence" value="ECO:0007669"/>
    <property type="project" value="UniProtKB-SubCell"/>
</dbReference>
<dbReference type="AlphaFoldDB" id="A0A2A4T9U0"/>
<evidence type="ECO:0000256" key="2">
    <source>
        <dbReference type="ARBA" id="ARBA00022692"/>
    </source>
</evidence>
<feature type="transmembrane region" description="Helical" evidence="5">
    <location>
        <begin position="163"/>
        <end position="182"/>
    </location>
</feature>
<keyword evidence="4 5" id="KW-0472">Membrane</keyword>
<gene>
    <name evidence="7" type="ORF">COB67_02175</name>
</gene>
<dbReference type="InterPro" id="IPR051533">
    <property type="entry name" value="WaaL-like"/>
</dbReference>
<proteinExistence type="predicted"/>
<evidence type="ECO:0000256" key="5">
    <source>
        <dbReference type="SAM" id="Phobius"/>
    </source>
</evidence>
<reference evidence="8" key="1">
    <citation type="submission" date="2017-08" db="EMBL/GenBank/DDBJ databases">
        <title>A dynamic microbial community with high functional redundancy inhabits the cold, oxic subseafloor aquifer.</title>
        <authorList>
            <person name="Tully B.J."/>
            <person name="Wheat C.G."/>
            <person name="Glazer B.T."/>
            <person name="Huber J.A."/>
        </authorList>
    </citation>
    <scope>NUCLEOTIDE SEQUENCE [LARGE SCALE GENOMIC DNA]</scope>
</reference>